<protein>
    <submittedName>
        <fullName evidence="2">Uncharacterized protein</fullName>
    </submittedName>
</protein>
<reference evidence="2" key="1">
    <citation type="submission" date="2023-10" db="EMBL/GenBank/DDBJ databases">
        <authorList>
            <person name="Chen Y."/>
            <person name="Shah S."/>
            <person name="Dougan E. K."/>
            <person name="Thang M."/>
            <person name="Chan C."/>
        </authorList>
    </citation>
    <scope>NUCLEOTIDE SEQUENCE [LARGE SCALE GENOMIC DNA]</scope>
</reference>
<evidence type="ECO:0000313" key="3">
    <source>
        <dbReference type="Proteomes" id="UP001189429"/>
    </source>
</evidence>
<proteinExistence type="predicted"/>
<evidence type="ECO:0000313" key="2">
    <source>
        <dbReference type="EMBL" id="CAK0829204.1"/>
    </source>
</evidence>
<feature type="region of interest" description="Disordered" evidence="1">
    <location>
        <begin position="28"/>
        <end position="110"/>
    </location>
</feature>
<feature type="compositionally biased region" description="Basic and acidic residues" evidence="1">
    <location>
        <begin position="46"/>
        <end position="55"/>
    </location>
</feature>
<accession>A0ABN9SB58</accession>
<evidence type="ECO:0000256" key="1">
    <source>
        <dbReference type="SAM" id="MobiDB-lite"/>
    </source>
</evidence>
<name>A0ABN9SB58_9DINO</name>
<gene>
    <name evidence="2" type="ORF">PCOR1329_LOCUS28219</name>
</gene>
<dbReference type="Proteomes" id="UP001189429">
    <property type="component" value="Unassembled WGS sequence"/>
</dbReference>
<organism evidence="2 3">
    <name type="scientific">Prorocentrum cordatum</name>
    <dbReference type="NCBI Taxonomy" id="2364126"/>
    <lineage>
        <taxon>Eukaryota</taxon>
        <taxon>Sar</taxon>
        <taxon>Alveolata</taxon>
        <taxon>Dinophyceae</taxon>
        <taxon>Prorocentrales</taxon>
        <taxon>Prorocentraceae</taxon>
        <taxon>Prorocentrum</taxon>
    </lineage>
</organism>
<dbReference type="EMBL" id="CAUYUJ010010366">
    <property type="protein sequence ID" value="CAK0829204.1"/>
    <property type="molecule type" value="Genomic_DNA"/>
</dbReference>
<feature type="non-terminal residue" evidence="2">
    <location>
        <position position="1"/>
    </location>
</feature>
<keyword evidence="3" id="KW-1185">Reference proteome</keyword>
<comment type="caution">
    <text evidence="2">The sequence shown here is derived from an EMBL/GenBank/DDBJ whole genome shotgun (WGS) entry which is preliminary data.</text>
</comment>
<feature type="non-terminal residue" evidence="2">
    <location>
        <position position="110"/>
    </location>
</feature>
<sequence>SPSWLAPRPLRGRCLGERRLPVWAARVPGREPDTLPLGAPPKPSRGLREGAHGRPGDGPAAGRHEGLRAHALCGAGRRARLPARHGGGPRLRQRGRPGRHVTVVRGGDVG</sequence>